<feature type="transmembrane region" description="Helical" evidence="11">
    <location>
        <begin position="399"/>
        <end position="417"/>
    </location>
</feature>
<comment type="subcellular location">
    <subcellularLocation>
        <location evidence="1">Cell membrane</location>
        <topology evidence="1">Multi-pass membrane protein</topology>
    </subcellularLocation>
</comment>
<gene>
    <name evidence="12" type="ORF">DGYR_LOCUS1070</name>
</gene>
<comment type="similarity">
    <text evidence="2">Belongs to the otopetrin family.</text>
</comment>
<keyword evidence="8" id="KW-0406">Ion transport</keyword>
<evidence type="ECO:0000256" key="5">
    <source>
        <dbReference type="ARBA" id="ARBA00022692"/>
    </source>
</evidence>
<dbReference type="InterPro" id="IPR004878">
    <property type="entry name" value="Otopetrin"/>
</dbReference>
<organism evidence="12 13">
    <name type="scientific">Dimorphilus gyrociliatus</name>
    <dbReference type="NCBI Taxonomy" id="2664684"/>
    <lineage>
        <taxon>Eukaryota</taxon>
        <taxon>Metazoa</taxon>
        <taxon>Spiralia</taxon>
        <taxon>Lophotrochozoa</taxon>
        <taxon>Annelida</taxon>
        <taxon>Polychaeta</taxon>
        <taxon>Polychaeta incertae sedis</taxon>
        <taxon>Dinophilidae</taxon>
        <taxon>Dimorphilus</taxon>
    </lineage>
</organism>
<dbReference type="EMBL" id="CAJFCJ010000002">
    <property type="protein sequence ID" value="CAD5111841.1"/>
    <property type="molecule type" value="Genomic_DNA"/>
</dbReference>
<comment type="caution">
    <text evidence="12">The sequence shown here is derived from an EMBL/GenBank/DDBJ whole genome shotgun (WGS) entry which is preliminary data.</text>
</comment>
<dbReference type="AlphaFoldDB" id="A0A7I8V7R3"/>
<evidence type="ECO:0000256" key="3">
    <source>
        <dbReference type="ARBA" id="ARBA00022448"/>
    </source>
</evidence>
<feature type="transmembrane region" description="Helical" evidence="11">
    <location>
        <begin position="247"/>
        <end position="266"/>
    </location>
</feature>
<keyword evidence="5 11" id="KW-0812">Transmembrane</keyword>
<keyword evidence="4" id="KW-1003">Cell membrane</keyword>
<keyword evidence="3" id="KW-0813">Transport</keyword>
<evidence type="ECO:0000313" key="12">
    <source>
        <dbReference type="EMBL" id="CAD5111841.1"/>
    </source>
</evidence>
<feature type="transmembrane region" description="Helical" evidence="11">
    <location>
        <begin position="317"/>
        <end position="340"/>
    </location>
</feature>
<dbReference type="PANTHER" id="PTHR21522:SF32">
    <property type="entry name" value="OTOPETRIN-2"/>
    <property type="match status" value="1"/>
</dbReference>
<feature type="transmembrane region" description="Helical" evidence="11">
    <location>
        <begin position="38"/>
        <end position="56"/>
    </location>
</feature>
<evidence type="ECO:0000256" key="6">
    <source>
        <dbReference type="ARBA" id="ARBA00022781"/>
    </source>
</evidence>
<name>A0A7I8V7R3_9ANNE</name>
<protein>
    <submittedName>
        <fullName evidence="12">Uncharacterized protein</fullName>
    </submittedName>
</protein>
<evidence type="ECO:0000256" key="8">
    <source>
        <dbReference type="ARBA" id="ARBA00023065"/>
    </source>
</evidence>
<dbReference type="PANTHER" id="PTHR21522">
    <property type="entry name" value="PROTON CHANNEL OTOP"/>
    <property type="match status" value="1"/>
</dbReference>
<evidence type="ECO:0000313" key="13">
    <source>
        <dbReference type="Proteomes" id="UP000549394"/>
    </source>
</evidence>
<keyword evidence="6" id="KW-0375">Hydrogen ion transport</keyword>
<feature type="transmembrane region" description="Helical" evidence="11">
    <location>
        <begin position="7"/>
        <end position="26"/>
    </location>
</feature>
<evidence type="ECO:0000256" key="11">
    <source>
        <dbReference type="SAM" id="Phobius"/>
    </source>
</evidence>
<feature type="transmembrane region" description="Helical" evidence="11">
    <location>
        <begin position="287"/>
        <end position="311"/>
    </location>
</feature>
<accession>A0A7I8V7R3</accession>
<evidence type="ECO:0000256" key="7">
    <source>
        <dbReference type="ARBA" id="ARBA00022989"/>
    </source>
</evidence>
<evidence type="ECO:0000256" key="1">
    <source>
        <dbReference type="ARBA" id="ARBA00004651"/>
    </source>
</evidence>
<dbReference type="GO" id="GO:0015252">
    <property type="term" value="F:proton channel activity"/>
    <property type="evidence" value="ECO:0007669"/>
    <property type="project" value="InterPro"/>
</dbReference>
<dbReference type="GO" id="GO:0005886">
    <property type="term" value="C:plasma membrane"/>
    <property type="evidence" value="ECO:0007669"/>
    <property type="project" value="UniProtKB-SubCell"/>
</dbReference>
<evidence type="ECO:0000256" key="9">
    <source>
        <dbReference type="ARBA" id="ARBA00023136"/>
    </source>
</evidence>
<dbReference type="OrthoDB" id="6429739at2759"/>
<dbReference type="Pfam" id="PF03189">
    <property type="entry name" value="Otopetrin"/>
    <property type="match status" value="2"/>
</dbReference>
<keyword evidence="7 11" id="KW-1133">Transmembrane helix</keyword>
<dbReference type="Proteomes" id="UP000549394">
    <property type="component" value="Unassembled WGS sequence"/>
</dbReference>
<evidence type="ECO:0000256" key="4">
    <source>
        <dbReference type="ARBA" id="ARBA00022475"/>
    </source>
</evidence>
<evidence type="ECO:0000256" key="10">
    <source>
        <dbReference type="ARBA" id="ARBA00023303"/>
    </source>
</evidence>
<evidence type="ECO:0000256" key="2">
    <source>
        <dbReference type="ARBA" id="ARBA00006513"/>
    </source>
</evidence>
<keyword evidence="10" id="KW-0407">Ion channel</keyword>
<feature type="transmembrane region" description="Helical" evidence="11">
    <location>
        <begin position="215"/>
        <end position="235"/>
    </location>
</feature>
<feature type="transmembrane region" description="Helical" evidence="11">
    <location>
        <begin position="361"/>
        <end position="379"/>
    </location>
</feature>
<keyword evidence="13" id="KW-1185">Reference proteome</keyword>
<reference evidence="12 13" key="1">
    <citation type="submission" date="2020-08" db="EMBL/GenBank/DDBJ databases">
        <authorList>
            <person name="Hejnol A."/>
        </authorList>
    </citation>
    <scope>NUCLEOTIDE SEQUENCE [LARGE SCALE GENOMIC DNA]</scope>
</reference>
<keyword evidence="9 11" id="KW-0472">Membrane</keyword>
<sequence>MYQRIGGLMFGLGTIVYAIVKIFTLVSNCPKHGQGEFVTQNALYLLFLIVQTLFLVKHPQLQLLNRRYLIKFGLMHVALTNICVWIRTLCEETQHSFQSYNNNGSSELTIRRLLISNSANSSTDCIRKEALLNKSTPYLFPCVLEYSLLASATMLELLSEVEMSLKEKIDGTIETLGKKDSAINCQNEQNLTVRSSNMSSHLISHIDFRKIHGGLISGLLVLAALIAVTIIFLTLDNTSKSSESQKVYLVTDFVLNLINLAGLIFTMFKMSKLTYRKKAGSKVDCTLLYIALGGQLFFHIARIIGASSAAVDKNDRAMIFMTIVDSVFAILASVVQAIFIQHASSLHTTNSDDARSMPGRSPLTFLLICNIACWLFRTLQMKSSEIDGEHFGMNVYRPTAWILIVNVSIPLLIFYSYHCSAMIADIWSRSYNLKCSDESHLEGQLTGNLTRPSSCVVKPARSISEVNILKQSEDEEGPSITVMDTARRLHKTLSKSTRDKGPNEIDIDRIIKAVSASIIEVLNKTTHISRPAEDGKKIGKDGRSILFDSRVDAEDICRRASLAVQKALRSLD</sequence>
<proteinExistence type="inferred from homology"/>